<dbReference type="NCBIfam" id="TIGR00496">
    <property type="entry name" value="frr"/>
    <property type="match status" value="1"/>
</dbReference>
<evidence type="ECO:0000313" key="6">
    <source>
        <dbReference type="Proteomes" id="UP001320209"/>
    </source>
</evidence>
<reference evidence="5" key="1">
    <citation type="submission" date="2021-10" db="EMBL/GenBank/DDBJ databases">
        <title>Genome Sequence of The Candidatus Hydrogeosomobacter endosymbioticus, an Intracellular Bacterial Symbiont of the Anaerobic Ciliate GW7.</title>
        <authorList>
            <person name="Shiohama Y."/>
            <person name="Shinzato N."/>
        </authorList>
    </citation>
    <scope>NUCLEOTIDE SEQUENCE [LARGE SCALE GENOMIC DNA]</scope>
    <source>
        <strain evidence="5">200920</strain>
    </source>
</reference>
<gene>
    <name evidence="3" type="primary">frr</name>
    <name evidence="5" type="ORF">HYD_4910</name>
</gene>
<dbReference type="Proteomes" id="UP001320209">
    <property type="component" value="Chromosome"/>
</dbReference>
<dbReference type="RefSeq" id="WP_236864668.1">
    <property type="nucleotide sequence ID" value="NZ_AP025225.1"/>
</dbReference>
<comment type="subcellular location">
    <subcellularLocation>
        <location evidence="3">Cytoplasm</location>
    </subcellularLocation>
</comment>
<dbReference type="CDD" id="cd00520">
    <property type="entry name" value="RRF"/>
    <property type="match status" value="1"/>
</dbReference>
<dbReference type="PANTHER" id="PTHR20982:SF3">
    <property type="entry name" value="MITOCHONDRIAL RIBOSOME RECYCLING FACTOR PSEUDO 1"/>
    <property type="match status" value="1"/>
</dbReference>
<dbReference type="InterPro" id="IPR002661">
    <property type="entry name" value="Ribosome_recyc_fac"/>
</dbReference>
<comment type="similarity">
    <text evidence="1 3">Belongs to the RRF family.</text>
</comment>
<dbReference type="HAMAP" id="MF_00040">
    <property type="entry name" value="RRF"/>
    <property type="match status" value="1"/>
</dbReference>
<keyword evidence="3" id="KW-0963">Cytoplasm</keyword>
<accession>A0ABM7V997</accession>
<evidence type="ECO:0000313" key="5">
    <source>
        <dbReference type="EMBL" id="BDB96358.1"/>
    </source>
</evidence>
<feature type="domain" description="Ribosome recycling factor" evidence="4">
    <location>
        <begin position="21"/>
        <end position="180"/>
    </location>
</feature>
<evidence type="ECO:0000256" key="2">
    <source>
        <dbReference type="ARBA" id="ARBA00022917"/>
    </source>
</evidence>
<dbReference type="EMBL" id="AP025225">
    <property type="protein sequence ID" value="BDB96358.1"/>
    <property type="molecule type" value="Genomic_DNA"/>
</dbReference>
<evidence type="ECO:0000256" key="3">
    <source>
        <dbReference type="HAMAP-Rule" id="MF_00040"/>
    </source>
</evidence>
<dbReference type="PANTHER" id="PTHR20982">
    <property type="entry name" value="RIBOSOME RECYCLING FACTOR"/>
    <property type="match status" value="1"/>
</dbReference>
<sequence length="183" mass="20388">MEGVFNIAEIEESMKKAISSLQKNLSGLRAGRASPDLLGPVMIDAYGGKTPLSQLSTITAPQPRTLSVQVWDASLIKQVEKAIIDSGMSASVDQNCVFVTLPPLTQERRQEMVKKAKEYAENARISVRNIRHEGQKQIQLAKDTGASEDECFRLQKDLQKRTDDFIKKIEDILVSKEKDISEV</sequence>
<keyword evidence="6" id="KW-1185">Reference proteome</keyword>
<dbReference type="Gene3D" id="1.10.132.20">
    <property type="entry name" value="Ribosome-recycling factor"/>
    <property type="match status" value="1"/>
</dbReference>
<dbReference type="InterPro" id="IPR023584">
    <property type="entry name" value="Ribosome_recyc_fac_dom"/>
</dbReference>
<dbReference type="Pfam" id="PF01765">
    <property type="entry name" value="RRF"/>
    <property type="match status" value="1"/>
</dbReference>
<name>A0ABM7V997_9PROT</name>
<comment type="function">
    <text evidence="3">Responsible for the release of ribosomes from messenger RNA at the termination of protein biosynthesis. May increase the efficiency of translation by recycling ribosomes from one round of translation to another.</text>
</comment>
<dbReference type="SUPFAM" id="SSF55194">
    <property type="entry name" value="Ribosome recycling factor, RRF"/>
    <property type="match status" value="1"/>
</dbReference>
<dbReference type="InterPro" id="IPR036191">
    <property type="entry name" value="RRF_sf"/>
</dbReference>
<organism evidence="5 6">
    <name type="scientific">Candidatus Hydrogenosomobacter endosymbioticus</name>
    <dbReference type="NCBI Taxonomy" id="2558174"/>
    <lineage>
        <taxon>Bacteria</taxon>
        <taxon>Pseudomonadati</taxon>
        <taxon>Pseudomonadota</taxon>
        <taxon>Alphaproteobacteria</taxon>
        <taxon>Holosporales</taxon>
        <taxon>Holosporaceae</taxon>
        <taxon>Candidatus Hydrogenosomobacter</taxon>
    </lineage>
</organism>
<evidence type="ECO:0000259" key="4">
    <source>
        <dbReference type="Pfam" id="PF01765"/>
    </source>
</evidence>
<evidence type="ECO:0000256" key="1">
    <source>
        <dbReference type="ARBA" id="ARBA00005912"/>
    </source>
</evidence>
<proteinExistence type="inferred from homology"/>
<protein>
    <recommendedName>
        <fullName evidence="3">Ribosome-recycling factor</fullName>
        <shortName evidence="3">RRF</shortName>
    </recommendedName>
    <alternativeName>
        <fullName evidence="3">Ribosome-releasing factor</fullName>
    </alternativeName>
</protein>
<dbReference type="Gene3D" id="3.30.1360.40">
    <property type="match status" value="1"/>
</dbReference>
<keyword evidence="2 3" id="KW-0648">Protein biosynthesis</keyword>